<proteinExistence type="predicted"/>
<protein>
    <submittedName>
        <fullName evidence="1">Uncharacterized protein</fullName>
    </submittedName>
</protein>
<sequence>MQIYFLKPIKITMSNGCFNEIFEMLTNALVQI</sequence>
<gene>
    <name evidence="1" type="ORF">SAMN05216293_3158</name>
</gene>
<evidence type="ECO:0000313" key="1">
    <source>
        <dbReference type="EMBL" id="SHL31284.1"/>
    </source>
</evidence>
<comment type="caution">
    <text evidence="1">The sequence shown here is derived from an EMBL/GenBank/DDBJ whole genome shotgun (WGS) entry which is preliminary data.</text>
</comment>
<organism evidence="1 2">
    <name type="scientific">Flagellimonas taeanensis</name>
    <dbReference type="NCBI Taxonomy" id="1005926"/>
    <lineage>
        <taxon>Bacteria</taxon>
        <taxon>Pseudomonadati</taxon>
        <taxon>Bacteroidota</taxon>
        <taxon>Flavobacteriia</taxon>
        <taxon>Flavobacteriales</taxon>
        <taxon>Flavobacteriaceae</taxon>
        <taxon>Flagellimonas</taxon>
    </lineage>
</organism>
<accession>A0A1M6ZLK3</accession>
<dbReference type="Proteomes" id="UP000184031">
    <property type="component" value="Unassembled WGS sequence"/>
</dbReference>
<dbReference type="AlphaFoldDB" id="A0A1M6ZLK3"/>
<evidence type="ECO:0000313" key="2">
    <source>
        <dbReference type="Proteomes" id="UP000184031"/>
    </source>
</evidence>
<name>A0A1M6ZLK3_9FLAO</name>
<dbReference type="STRING" id="1055723.SAMN05216293_3158"/>
<reference evidence="1 2" key="1">
    <citation type="submission" date="2016-11" db="EMBL/GenBank/DDBJ databases">
        <authorList>
            <person name="Varghese N."/>
            <person name="Submissions S."/>
        </authorList>
    </citation>
    <scope>NUCLEOTIDE SEQUENCE [LARGE SCALE GENOMIC DNA]</scope>
    <source>
        <strain evidence="1 2">CGMCC 1.12174</strain>
    </source>
</reference>
<dbReference type="EMBL" id="FRAT01000009">
    <property type="protein sequence ID" value="SHL31284.1"/>
    <property type="molecule type" value="Genomic_DNA"/>
</dbReference>